<dbReference type="CDD" id="cd06563">
    <property type="entry name" value="GH20_chitobiase-like"/>
    <property type="match status" value="1"/>
</dbReference>
<dbReference type="PANTHER" id="PTHR22600">
    <property type="entry name" value="BETA-HEXOSAMINIDASE"/>
    <property type="match status" value="1"/>
</dbReference>
<dbReference type="Gene3D" id="2.60.120.260">
    <property type="entry name" value="Galactose-binding domain-like"/>
    <property type="match status" value="1"/>
</dbReference>
<comment type="similarity">
    <text evidence="2">Belongs to the glycosyl hydrolase 20 family.</text>
</comment>
<dbReference type="Gene3D" id="3.20.20.80">
    <property type="entry name" value="Glycosidases"/>
    <property type="match status" value="1"/>
</dbReference>
<evidence type="ECO:0000313" key="12">
    <source>
        <dbReference type="Proteomes" id="UP000219452"/>
    </source>
</evidence>
<dbReference type="InterPro" id="IPR017853">
    <property type="entry name" value="GH"/>
</dbReference>
<feature type="active site" description="Proton donor" evidence="6">
    <location>
        <position position="366"/>
    </location>
</feature>
<feature type="domain" description="F5/8 type C" evidence="8">
    <location>
        <begin position="663"/>
        <end position="772"/>
    </location>
</feature>
<dbReference type="SUPFAM" id="SSF49785">
    <property type="entry name" value="Galactose-binding domain-like"/>
    <property type="match status" value="1"/>
</dbReference>
<feature type="domain" description="Beta-hexosaminidase bacterial type N-terminal" evidence="9">
    <location>
        <begin position="54"/>
        <end position="184"/>
    </location>
</feature>
<keyword evidence="4" id="KW-0378">Hydrolase</keyword>
<dbReference type="PANTHER" id="PTHR22600:SF57">
    <property type="entry name" value="BETA-N-ACETYLHEXOSAMINIDASE"/>
    <property type="match status" value="1"/>
</dbReference>
<sequence>MEGFWFLTPLRKIIAILPAKPSPSCVYVRMKHLLFLPLLLLLSSSVLAQSENEYNLIPFPARFSGQNGQFTLAATTKIVVSPATDATLKTVAQTFASQVKLSVGLTLPVVPASPALAKGANIFLTLNKKLNLGDEGYKLTVTPTRVLAEASTQKGLFYAAQTMRQLLPVSASTTAAMPACAITDKPRFGYRGLMLDVGRHFMPVSFVKKFIDLMAMHKQNTFHWHLTDDQGWRIEIKKYPKLTQVGSKRAESIVGQYYQNYPQQFDGKPVSGFYTQEEIKDVVRYAQSRFVTVIPEIEMPGHAQAALAAYPELGCDPAKGYQVFTKWGVSEDVYCPSEKTFTFLQDVLTEVIALFPGKYIHIGGDECPKTAWKQSTFCQELMKKNNLKDEHELQSYFIRRIEKFINSKGRSIIGWDEILEGGLAPNATVMSWRGTEGGIAAAKQKHNVIMTPGGTCYLDKYQGNPATEPLAIGGYLPLDNVYAYEPMPTELTAAEQKYILGVQGNIWTEYMPTSESVEYMAFPRAIALAEIAWMQPGSHNFEDFSQRLKNHLPRLKNVNYAKRLFDITASTQANEQGQIQVVLKKLDSDSRIFYTTNGKEPNEQSTEYIGPITLTKTTTLRAITRTGGALTGGRLSQTFVLHKGKNKPYTYTTALDKYSDPATSKLTDGVRGDTPRSRQEWVNVYGTDMDITLDLGSVTSVTKVSLNFLKVILEKGFPPKSVEIALSKDGSDFKEAIAQPVTYELNGPWDILPAVADFKTARARYVRIRAKNAGVCPPGHPNAGEKTWFSIDEIVVE</sequence>
<dbReference type="SUPFAM" id="SSF55545">
    <property type="entry name" value="beta-N-acetylhexosaminidase-like domain"/>
    <property type="match status" value="1"/>
</dbReference>
<keyword evidence="12" id="KW-1185">Reference proteome</keyword>
<evidence type="ECO:0000256" key="5">
    <source>
        <dbReference type="ARBA" id="ARBA00023295"/>
    </source>
</evidence>
<dbReference type="Pfam" id="PF02838">
    <property type="entry name" value="Glyco_hydro_20b"/>
    <property type="match status" value="1"/>
</dbReference>
<keyword evidence="5" id="KW-0326">Glycosidase</keyword>
<gene>
    <name evidence="11" type="ORF">SAMN06269250_2005</name>
</gene>
<comment type="catalytic activity">
    <reaction evidence="1">
        <text>Hydrolysis of terminal non-reducing N-acetyl-D-hexosamine residues in N-acetyl-beta-D-hexosaminides.</text>
        <dbReference type="EC" id="3.2.1.52"/>
    </reaction>
</comment>
<dbReference type="AlphaFoldDB" id="A0A286FGX6"/>
<evidence type="ECO:0000259" key="10">
    <source>
        <dbReference type="Pfam" id="PF13290"/>
    </source>
</evidence>
<name>A0A286FGX6_9BACT</name>
<dbReference type="Proteomes" id="UP000219452">
    <property type="component" value="Unassembled WGS sequence"/>
</dbReference>
<evidence type="ECO:0000256" key="1">
    <source>
        <dbReference type="ARBA" id="ARBA00001231"/>
    </source>
</evidence>
<protein>
    <recommendedName>
        <fullName evidence="3">beta-N-acetylhexosaminidase</fullName>
        <ecNumber evidence="3">3.2.1.52</ecNumber>
    </recommendedName>
</protein>
<dbReference type="EMBL" id="OCNH01000001">
    <property type="protein sequence ID" value="SOD82054.1"/>
    <property type="molecule type" value="Genomic_DNA"/>
</dbReference>
<dbReference type="InterPro" id="IPR015882">
    <property type="entry name" value="HEX_bac_N"/>
</dbReference>
<dbReference type="Gene3D" id="3.30.379.10">
    <property type="entry name" value="Chitobiase/beta-hexosaminidase domain 2-like"/>
    <property type="match status" value="1"/>
</dbReference>
<evidence type="ECO:0000256" key="2">
    <source>
        <dbReference type="ARBA" id="ARBA00006285"/>
    </source>
</evidence>
<accession>A0A286FGX6</accession>
<dbReference type="InterPro" id="IPR015883">
    <property type="entry name" value="Glyco_hydro_20_cat"/>
</dbReference>
<dbReference type="PRINTS" id="PR00738">
    <property type="entry name" value="GLHYDRLASE20"/>
</dbReference>
<dbReference type="EC" id="3.2.1.52" evidence="3"/>
<dbReference type="GO" id="GO:0016020">
    <property type="term" value="C:membrane"/>
    <property type="evidence" value="ECO:0007669"/>
    <property type="project" value="TreeGrafter"/>
</dbReference>
<dbReference type="InterPro" id="IPR000421">
    <property type="entry name" value="FA58C"/>
</dbReference>
<dbReference type="GO" id="GO:0030203">
    <property type="term" value="P:glycosaminoglycan metabolic process"/>
    <property type="evidence" value="ECO:0007669"/>
    <property type="project" value="TreeGrafter"/>
</dbReference>
<dbReference type="InterPro" id="IPR059177">
    <property type="entry name" value="GH29D-like_dom"/>
</dbReference>
<dbReference type="GO" id="GO:0005975">
    <property type="term" value="P:carbohydrate metabolic process"/>
    <property type="evidence" value="ECO:0007669"/>
    <property type="project" value="InterPro"/>
</dbReference>
<evidence type="ECO:0000256" key="3">
    <source>
        <dbReference type="ARBA" id="ARBA00012663"/>
    </source>
</evidence>
<evidence type="ECO:0000256" key="6">
    <source>
        <dbReference type="PIRSR" id="PIRSR625705-1"/>
    </source>
</evidence>
<dbReference type="Pfam" id="PF00754">
    <property type="entry name" value="F5_F8_type_C"/>
    <property type="match status" value="1"/>
</dbReference>
<dbReference type="Pfam" id="PF00728">
    <property type="entry name" value="Glyco_hydro_20"/>
    <property type="match status" value="1"/>
</dbReference>
<dbReference type="GO" id="GO:0004563">
    <property type="term" value="F:beta-N-acetylhexosaminidase activity"/>
    <property type="evidence" value="ECO:0007669"/>
    <property type="project" value="UniProtKB-EC"/>
</dbReference>
<feature type="domain" description="Glycoside hydrolase family 20 catalytic" evidence="7">
    <location>
        <begin position="188"/>
        <end position="535"/>
    </location>
</feature>
<evidence type="ECO:0000256" key="4">
    <source>
        <dbReference type="ARBA" id="ARBA00022801"/>
    </source>
</evidence>
<dbReference type="Pfam" id="PF13290">
    <property type="entry name" value="CHB_HEX_C_1"/>
    <property type="match status" value="1"/>
</dbReference>
<dbReference type="InterPro" id="IPR029018">
    <property type="entry name" value="Hex-like_dom2"/>
</dbReference>
<dbReference type="InterPro" id="IPR008979">
    <property type="entry name" value="Galactose-bd-like_sf"/>
</dbReference>
<evidence type="ECO:0000259" key="9">
    <source>
        <dbReference type="Pfam" id="PF02838"/>
    </source>
</evidence>
<reference evidence="12" key="1">
    <citation type="submission" date="2017-09" db="EMBL/GenBank/DDBJ databases">
        <authorList>
            <person name="Varghese N."/>
            <person name="Submissions S."/>
        </authorList>
    </citation>
    <scope>NUCLEOTIDE SEQUENCE [LARGE SCALE GENOMIC DNA]</scope>
    <source>
        <strain evidence="12">DSM 29961</strain>
    </source>
</reference>
<evidence type="ECO:0000259" key="8">
    <source>
        <dbReference type="Pfam" id="PF00754"/>
    </source>
</evidence>
<evidence type="ECO:0000313" key="11">
    <source>
        <dbReference type="EMBL" id="SOD82054.1"/>
    </source>
</evidence>
<feature type="domain" description="GH29D-like beta-sandwich" evidence="10">
    <location>
        <begin position="577"/>
        <end position="628"/>
    </location>
</feature>
<dbReference type="SUPFAM" id="SSF51445">
    <property type="entry name" value="(Trans)glycosidases"/>
    <property type="match status" value="1"/>
</dbReference>
<dbReference type="InterPro" id="IPR025705">
    <property type="entry name" value="Beta_hexosaminidase_sua/sub"/>
</dbReference>
<proteinExistence type="inferred from homology"/>
<organism evidence="11 12">
    <name type="scientific">Spirosoma fluviale</name>
    <dbReference type="NCBI Taxonomy" id="1597977"/>
    <lineage>
        <taxon>Bacteria</taxon>
        <taxon>Pseudomonadati</taxon>
        <taxon>Bacteroidota</taxon>
        <taxon>Cytophagia</taxon>
        <taxon>Cytophagales</taxon>
        <taxon>Cytophagaceae</taxon>
        <taxon>Spirosoma</taxon>
    </lineage>
</organism>
<evidence type="ECO:0000259" key="7">
    <source>
        <dbReference type="Pfam" id="PF00728"/>
    </source>
</evidence>